<accession>A0A919U3J6</accession>
<sequence>MTRDQALRPTIRDGEGGRIEDMNAPWWRPASTQQYTNISTRTDAARTTPDDLDADLLPPFFD</sequence>
<name>A0A919U3J6_9CELL</name>
<feature type="region of interest" description="Disordered" evidence="1">
    <location>
        <begin position="35"/>
        <end position="62"/>
    </location>
</feature>
<reference evidence="2" key="1">
    <citation type="submission" date="2021-01" db="EMBL/GenBank/DDBJ databases">
        <title>Whole genome shotgun sequence of Cellulomonas chitinilytica NBRC 110799.</title>
        <authorList>
            <person name="Komaki H."/>
            <person name="Tamura T."/>
        </authorList>
    </citation>
    <scope>NUCLEOTIDE SEQUENCE</scope>
    <source>
        <strain evidence="2">NBRC 110799</strain>
    </source>
</reference>
<feature type="compositionally biased region" description="Basic and acidic residues" evidence="1">
    <location>
        <begin position="1"/>
        <end position="21"/>
    </location>
</feature>
<evidence type="ECO:0000313" key="3">
    <source>
        <dbReference type="Proteomes" id="UP000632740"/>
    </source>
</evidence>
<dbReference type="Proteomes" id="UP000632740">
    <property type="component" value="Unassembled WGS sequence"/>
</dbReference>
<dbReference type="EMBL" id="BONK01000011">
    <property type="protein sequence ID" value="GIG22507.1"/>
    <property type="molecule type" value="Genomic_DNA"/>
</dbReference>
<gene>
    <name evidence="2" type="ORF">Cch01nite_32310</name>
</gene>
<evidence type="ECO:0000256" key="1">
    <source>
        <dbReference type="SAM" id="MobiDB-lite"/>
    </source>
</evidence>
<dbReference type="AlphaFoldDB" id="A0A919U3J6"/>
<keyword evidence="3" id="KW-1185">Reference proteome</keyword>
<organism evidence="2 3">
    <name type="scientific">Cellulomonas chitinilytica</name>
    <dbReference type="NCBI Taxonomy" id="398759"/>
    <lineage>
        <taxon>Bacteria</taxon>
        <taxon>Bacillati</taxon>
        <taxon>Actinomycetota</taxon>
        <taxon>Actinomycetes</taxon>
        <taxon>Micrococcales</taxon>
        <taxon>Cellulomonadaceae</taxon>
        <taxon>Cellulomonas</taxon>
    </lineage>
</organism>
<proteinExistence type="predicted"/>
<protein>
    <submittedName>
        <fullName evidence="2">Uncharacterized protein</fullName>
    </submittedName>
</protein>
<feature type="region of interest" description="Disordered" evidence="1">
    <location>
        <begin position="1"/>
        <end position="23"/>
    </location>
</feature>
<evidence type="ECO:0000313" key="2">
    <source>
        <dbReference type="EMBL" id="GIG22507.1"/>
    </source>
</evidence>
<comment type="caution">
    <text evidence="2">The sequence shown here is derived from an EMBL/GenBank/DDBJ whole genome shotgun (WGS) entry which is preliminary data.</text>
</comment>